<evidence type="ECO:0000256" key="6">
    <source>
        <dbReference type="ARBA" id="ARBA00023170"/>
    </source>
</evidence>
<feature type="transmembrane region" description="Helical" evidence="9">
    <location>
        <begin position="45"/>
        <end position="66"/>
    </location>
</feature>
<dbReference type="Gene3D" id="1.20.1070.10">
    <property type="entry name" value="Rhodopsin 7-helix transmembrane proteins"/>
    <property type="match status" value="2"/>
</dbReference>
<dbReference type="EMBL" id="CAJNOQ010010265">
    <property type="protein sequence ID" value="CAF1247231.1"/>
    <property type="molecule type" value="Genomic_DNA"/>
</dbReference>
<dbReference type="EMBL" id="CAJOBC010012970">
    <property type="protein sequence ID" value="CAF4014079.1"/>
    <property type="molecule type" value="Genomic_DNA"/>
</dbReference>
<dbReference type="OrthoDB" id="9990906at2759"/>
<evidence type="ECO:0000256" key="8">
    <source>
        <dbReference type="SAM" id="MobiDB-lite"/>
    </source>
</evidence>
<feature type="transmembrane region" description="Helical" evidence="9">
    <location>
        <begin position="401"/>
        <end position="427"/>
    </location>
</feature>
<dbReference type="PANTHER" id="PTHR24243">
    <property type="entry name" value="G-PROTEIN COUPLED RECEPTOR"/>
    <property type="match status" value="1"/>
</dbReference>
<gene>
    <name evidence="11" type="ORF">GPM918_LOCUS25950</name>
    <name evidence="12" type="ORF">SRO942_LOCUS26018</name>
</gene>
<evidence type="ECO:0000256" key="2">
    <source>
        <dbReference type="ARBA" id="ARBA00022692"/>
    </source>
</evidence>
<evidence type="ECO:0000256" key="3">
    <source>
        <dbReference type="ARBA" id="ARBA00022989"/>
    </source>
</evidence>
<evidence type="ECO:0000256" key="5">
    <source>
        <dbReference type="ARBA" id="ARBA00023136"/>
    </source>
</evidence>
<evidence type="ECO:0000256" key="9">
    <source>
        <dbReference type="SAM" id="Phobius"/>
    </source>
</evidence>
<comment type="caution">
    <text evidence="11">The sequence shown here is derived from an EMBL/GenBank/DDBJ whole genome shotgun (WGS) entry which is preliminary data.</text>
</comment>
<dbReference type="PROSITE" id="PS50262">
    <property type="entry name" value="G_PROTEIN_RECEP_F1_2"/>
    <property type="match status" value="1"/>
</dbReference>
<feature type="transmembrane region" description="Helical" evidence="9">
    <location>
        <begin position="78"/>
        <end position="99"/>
    </location>
</feature>
<feature type="transmembrane region" description="Helical" evidence="9">
    <location>
        <begin position="370"/>
        <end position="395"/>
    </location>
</feature>
<feature type="compositionally biased region" description="Low complexity" evidence="8">
    <location>
        <begin position="336"/>
        <end position="351"/>
    </location>
</feature>
<reference evidence="11" key="1">
    <citation type="submission" date="2021-02" db="EMBL/GenBank/DDBJ databases">
        <authorList>
            <person name="Nowell W R."/>
        </authorList>
    </citation>
    <scope>NUCLEOTIDE SEQUENCE</scope>
</reference>
<proteinExistence type="predicted"/>
<dbReference type="SUPFAM" id="SSF81321">
    <property type="entry name" value="Family A G protein-coupled receptor-like"/>
    <property type="match status" value="1"/>
</dbReference>
<evidence type="ECO:0000256" key="4">
    <source>
        <dbReference type="ARBA" id="ARBA00023040"/>
    </source>
</evidence>
<comment type="subcellular location">
    <subcellularLocation>
        <location evidence="1">Membrane</location>
        <topology evidence="1">Multi-pass membrane protein</topology>
    </subcellularLocation>
</comment>
<keyword evidence="4" id="KW-0297">G-protein coupled receptor</keyword>
<evidence type="ECO:0000256" key="7">
    <source>
        <dbReference type="ARBA" id="ARBA00023224"/>
    </source>
</evidence>
<protein>
    <recommendedName>
        <fullName evidence="10">G-protein coupled receptors family 1 profile domain-containing protein</fullName>
    </recommendedName>
</protein>
<evidence type="ECO:0000256" key="1">
    <source>
        <dbReference type="ARBA" id="ARBA00004141"/>
    </source>
</evidence>
<sequence>SDHLSNDTNFYSTLSTITPNSTTNINLNTMTDSSSNPTIQNRFALAYYILIAITGLLGNATTIIVFSQRRLRSLRSSFFLTCLAITDLVFILILVIALLDELNVPVLNAMTCLLTIYFSHIASFLSSNFTLAYTSHRLIAVFFPIKATTFLKQRTNRILAFTLIVFACSFYSISFPVTTTRPRNNQTYLVHCEEDKEKPLLFPFLIIDTFFTFLFPFSAITIMNLAIVYKLHTKLTFKKLVPAHPFLPAKSSNSSNMSSTNEKSDVATSQFKLTSVHRPTYQSLNENGHLPILSNGNNEYQHLIQHRSFLTVNHRYFKSRILLNEDGTKKSRHQQQHQQQQQRSNSLQNSSIRIRSTHARANASAKTTKMLLAASTVFLVFNLPYHLLLFCFLFLKKYPSWLLTAVNIARHWFFASFCVNFFVYAICGQRFRNEVLRLFCCHGKRLFQYSGSIKSAGERNNSIYTSKRLLPISSTYISGTN</sequence>
<feature type="transmembrane region" description="Helical" evidence="9">
    <location>
        <begin position="200"/>
        <end position="229"/>
    </location>
</feature>
<dbReference type="Pfam" id="PF00001">
    <property type="entry name" value="7tm_1"/>
    <property type="match status" value="1"/>
</dbReference>
<keyword evidence="6" id="KW-0675">Receptor</keyword>
<name>A0A814ZRM0_9BILA</name>
<keyword evidence="7" id="KW-0807">Transducer</keyword>
<dbReference type="AlphaFoldDB" id="A0A814ZRM0"/>
<keyword evidence="5 9" id="KW-0472">Membrane</keyword>
<keyword evidence="3 9" id="KW-1133">Transmembrane helix</keyword>
<dbReference type="Proteomes" id="UP000663829">
    <property type="component" value="Unassembled WGS sequence"/>
</dbReference>
<organism evidence="11 13">
    <name type="scientific">Didymodactylos carnosus</name>
    <dbReference type="NCBI Taxonomy" id="1234261"/>
    <lineage>
        <taxon>Eukaryota</taxon>
        <taxon>Metazoa</taxon>
        <taxon>Spiralia</taxon>
        <taxon>Gnathifera</taxon>
        <taxon>Rotifera</taxon>
        <taxon>Eurotatoria</taxon>
        <taxon>Bdelloidea</taxon>
        <taxon>Philodinida</taxon>
        <taxon>Philodinidae</taxon>
        <taxon>Didymodactylos</taxon>
    </lineage>
</organism>
<evidence type="ECO:0000259" key="10">
    <source>
        <dbReference type="PROSITE" id="PS50262"/>
    </source>
</evidence>
<dbReference type="SMART" id="SM01381">
    <property type="entry name" value="7TM_GPCR_Srsx"/>
    <property type="match status" value="1"/>
</dbReference>
<feature type="transmembrane region" description="Helical" evidence="9">
    <location>
        <begin position="158"/>
        <end position="180"/>
    </location>
</feature>
<dbReference type="GO" id="GO:0004930">
    <property type="term" value="F:G protein-coupled receptor activity"/>
    <property type="evidence" value="ECO:0007669"/>
    <property type="project" value="UniProtKB-KW"/>
</dbReference>
<feature type="region of interest" description="Disordered" evidence="8">
    <location>
        <begin position="327"/>
        <end position="351"/>
    </location>
</feature>
<keyword evidence="13" id="KW-1185">Reference proteome</keyword>
<dbReference type="PANTHER" id="PTHR24243:SF230">
    <property type="entry name" value="G-PROTEIN COUPLED RECEPTORS FAMILY 1 PROFILE DOMAIN-CONTAINING PROTEIN"/>
    <property type="match status" value="1"/>
</dbReference>
<evidence type="ECO:0000313" key="12">
    <source>
        <dbReference type="EMBL" id="CAF4014079.1"/>
    </source>
</evidence>
<evidence type="ECO:0000313" key="13">
    <source>
        <dbReference type="Proteomes" id="UP000663829"/>
    </source>
</evidence>
<dbReference type="GO" id="GO:0005886">
    <property type="term" value="C:plasma membrane"/>
    <property type="evidence" value="ECO:0007669"/>
    <property type="project" value="TreeGrafter"/>
</dbReference>
<dbReference type="InterPro" id="IPR017452">
    <property type="entry name" value="GPCR_Rhodpsn_7TM"/>
</dbReference>
<dbReference type="InterPro" id="IPR000276">
    <property type="entry name" value="GPCR_Rhodpsn"/>
</dbReference>
<dbReference type="Proteomes" id="UP000681722">
    <property type="component" value="Unassembled WGS sequence"/>
</dbReference>
<feature type="domain" description="G-protein coupled receptors family 1 profile" evidence="10">
    <location>
        <begin position="58"/>
        <end position="424"/>
    </location>
</feature>
<feature type="non-terminal residue" evidence="11">
    <location>
        <position position="1"/>
    </location>
</feature>
<accession>A0A814ZRM0</accession>
<evidence type="ECO:0000313" key="11">
    <source>
        <dbReference type="EMBL" id="CAF1247231.1"/>
    </source>
</evidence>
<keyword evidence="2 9" id="KW-0812">Transmembrane</keyword>
<dbReference type="PRINTS" id="PR00237">
    <property type="entry name" value="GPCRRHODOPSN"/>
</dbReference>
<feature type="transmembrane region" description="Helical" evidence="9">
    <location>
        <begin position="105"/>
        <end position="125"/>
    </location>
</feature>